<dbReference type="EMBL" id="SLXT01000024">
    <property type="protein sequence ID" value="TCP62047.1"/>
    <property type="molecule type" value="Genomic_DNA"/>
</dbReference>
<gene>
    <name evidence="2" type="ORF">EDD73_12420</name>
</gene>
<keyword evidence="3" id="KW-1185">Reference proteome</keyword>
<dbReference type="Proteomes" id="UP000294813">
    <property type="component" value="Unassembled WGS sequence"/>
</dbReference>
<dbReference type="Pfam" id="PF03597">
    <property type="entry name" value="FixS"/>
    <property type="match status" value="1"/>
</dbReference>
<name>A0A4R2RIS9_9FIRM</name>
<proteinExistence type="predicted"/>
<dbReference type="InterPro" id="IPR004714">
    <property type="entry name" value="Cyt_oxidase_maturation_cbb3"/>
</dbReference>
<dbReference type="OrthoDB" id="9802763at2"/>
<dbReference type="AlphaFoldDB" id="A0A4R2RIS9"/>
<accession>A0A4R2RIS9</accession>
<keyword evidence="1" id="KW-0812">Transmembrane</keyword>
<comment type="caution">
    <text evidence="2">The sequence shown here is derived from an EMBL/GenBank/DDBJ whole genome shotgun (WGS) entry which is preliminary data.</text>
</comment>
<evidence type="ECO:0000313" key="3">
    <source>
        <dbReference type="Proteomes" id="UP000294813"/>
    </source>
</evidence>
<organism evidence="2 3">
    <name type="scientific">Heliophilum fasciatum</name>
    <dbReference type="NCBI Taxonomy" id="35700"/>
    <lineage>
        <taxon>Bacteria</taxon>
        <taxon>Bacillati</taxon>
        <taxon>Bacillota</taxon>
        <taxon>Clostridia</taxon>
        <taxon>Eubacteriales</taxon>
        <taxon>Heliobacteriaceae</taxon>
        <taxon>Heliophilum</taxon>
    </lineage>
</organism>
<evidence type="ECO:0000313" key="2">
    <source>
        <dbReference type="EMBL" id="TCP62047.1"/>
    </source>
</evidence>
<keyword evidence="1" id="KW-0472">Membrane</keyword>
<feature type="transmembrane region" description="Helical" evidence="1">
    <location>
        <begin position="6"/>
        <end position="26"/>
    </location>
</feature>
<evidence type="ECO:0000256" key="1">
    <source>
        <dbReference type="SAM" id="Phobius"/>
    </source>
</evidence>
<keyword evidence="1" id="KW-1133">Transmembrane helix</keyword>
<sequence>MTASMWLITLFLVSSFGGILCVFWWAKRDGQFENVEDIKYRMLHDD</sequence>
<dbReference type="RefSeq" id="WP_131920099.1">
    <property type="nucleotide sequence ID" value="NZ_JAOQNU010000024.1"/>
</dbReference>
<reference evidence="2 3" key="1">
    <citation type="submission" date="2019-03" db="EMBL/GenBank/DDBJ databases">
        <title>Genomic Encyclopedia of Type Strains, Phase IV (KMG-IV): sequencing the most valuable type-strain genomes for metagenomic binning, comparative biology and taxonomic classification.</title>
        <authorList>
            <person name="Goeker M."/>
        </authorList>
    </citation>
    <scope>NUCLEOTIDE SEQUENCE [LARGE SCALE GENOMIC DNA]</scope>
    <source>
        <strain evidence="2 3">DSM 11170</strain>
    </source>
</reference>
<protein>
    <submittedName>
        <fullName evidence="2">Cbb3-type cytochrome oxidase maturation protein</fullName>
    </submittedName>
</protein>